<reference evidence="1" key="1">
    <citation type="submission" date="2019-05" db="EMBL/GenBank/DDBJ databases">
        <title>The de novo reference genome and transcriptome assemblies of the wild tomato species Solanum chilense.</title>
        <authorList>
            <person name="Stam R."/>
            <person name="Nosenko T."/>
            <person name="Hoerger A.C."/>
            <person name="Stephan W."/>
            <person name="Seidel M.A."/>
            <person name="Kuhn J.M.M."/>
            <person name="Haberer G."/>
            <person name="Tellier A."/>
        </authorList>
    </citation>
    <scope>NUCLEOTIDE SEQUENCE</scope>
    <source>
        <tissue evidence="1">Mature leaves</tissue>
    </source>
</reference>
<gene>
    <name evidence="1" type="ORF">EJD97_012236</name>
</gene>
<dbReference type="EMBL" id="RXGB01003123">
    <property type="protein sequence ID" value="TMW93066.1"/>
    <property type="molecule type" value="Genomic_DNA"/>
</dbReference>
<protein>
    <submittedName>
        <fullName evidence="1">Uncharacterized protein</fullName>
    </submittedName>
</protein>
<sequence>MLRHDMHISRLMVYAQQIEESKLCEVTRDGKRPILDESSQPRSKKGSIFKIFPWETSIGFKTKILKEAKGKEVNQAPHGGSYPIARNSNHFYVLRAKEANPE</sequence>
<accession>A0A6N2BEA2</accession>
<organism evidence="1">
    <name type="scientific">Solanum chilense</name>
    <name type="common">Tomato</name>
    <name type="synonym">Lycopersicon chilense</name>
    <dbReference type="NCBI Taxonomy" id="4083"/>
    <lineage>
        <taxon>Eukaryota</taxon>
        <taxon>Viridiplantae</taxon>
        <taxon>Streptophyta</taxon>
        <taxon>Embryophyta</taxon>
        <taxon>Tracheophyta</taxon>
        <taxon>Spermatophyta</taxon>
        <taxon>Magnoliopsida</taxon>
        <taxon>eudicotyledons</taxon>
        <taxon>Gunneridae</taxon>
        <taxon>Pentapetalae</taxon>
        <taxon>asterids</taxon>
        <taxon>lamiids</taxon>
        <taxon>Solanales</taxon>
        <taxon>Solanaceae</taxon>
        <taxon>Solanoideae</taxon>
        <taxon>Solaneae</taxon>
        <taxon>Solanum</taxon>
        <taxon>Solanum subgen. Lycopersicon</taxon>
    </lineage>
</organism>
<proteinExistence type="predicted"/>
<name>A0A6N2BEA2_SOLCI</name>
<dbReference type="AlphaFoldDB" id="A0A6N2BEA2"/>
<evidence type="ECO:0000313" key="1">
    <source>
        <dbReference type="EMBL" id="TMW93066.1"/>
    </source>
</evidence>
<comment type="caution">
    <text evidence="1">The sequence shown here is derived from an EMBL/GenBank/DDBJ whole genome shotgun (WGS) entry which is preliminary data.</text>
</comment>